<dbReference type="InterPro" id="IPR050628">
    <property type="entry name" value="SNF2_RAD54_helicase_TF"/>
</dbReference>
<evidence type="ECO:0000256" key="3">
    <source>
        <dbReference type="ARBA" id="ARBA00022840"/>
    </source>
</evidence>
<dbReference type="AlphaFoldDB" id="A0A8J5XD62"/>
<dbReference type="GO" id="GO:0005524">
    <property type="term" value="F:ATP binding"/>
    <property type="evidence" value="ECO:0007669"/>
    <property type="project" value="UniProtKB-KW"/>
</dbReference>
<evidence type="ECO:0000313" key="5">
    <source>
        <dbReference type="EMBL" id="KAG8464553.1"/>
    </source>
</evidence>
<dbReference type="InterPro" id="IPR000330">
    <property type="entry name" value="SNF2_N"/>
</dbReference>
<proteinExistence type="predicted"/>
<dbReference type="GO" id="GO:0008094">
    <property type="term" value="F:ATP-dependent activity, acting on DNA"/>
    <property type="evidence" value="ECO:0007669"/>
    <property type="project" value="TreeGrafter"/>
</dbReference>
<accession>A0A8J5XD62</accession>
<protein>
    <recommendedName>
        <fullName evidence="4">SNF2 N-terminal domain-containing protein</fullName>
    </recommendedName>
</protein>
<dbReference type="GO" id="GO:0006281">
    <property type="term" value="P:DNA repair"/>
    <property type="evidence" value="ECO:0007669"/>
    <property type="project" value="TreeGrafter"/>
</dbReference>
<sequence>MESLTQALENCTLPLGSCSPAPTVLLASPYPSERCSPVLCAATPRSPLHEVHARNWCPRSSPRSRACTRYSNSSDLADVLVAATPECANSSVAFCSRGGHRAPSSHIASVGRARDGASPRTADACGRLLSPTIGSPAGTAHSAQKSVGYARAFDANASTATTARVLAASCDAPREREACRDTRQRMARFRRVLDALTPPGAFGSSSFNAYATCGRGARCSTARSPPDRSPTPALDARDAHYADVASVSAALGARSGWDDDIEEYDSSDEDADRAWATPVDERLVEHVDWMDGEERRGAQGGLAAGGGLLVEGDFGLSTVDLARCVLQLVGRASPPRGGGTLVIVAPARLSFWASACARHAPQLRVITHHGAARARNPCALHGADVVLSTYNLLAATEYSVRAADVLSLAAAPSGTAVWRQAVSSSSRLDGSAVGASSMLHMHAWMRVVFDEADRHLAQPTTKRSRAAAALIAPRRWALAGAASFGRRDMSRTLLNNVQN</sequence>
<dbReference type="Proteomes" id="UP000751190">
    <property type="component" value="Unassembled WGS sequence"/>
</dbReference>
<feature type="domain" description="SNF2 N-terminal" evidence="4">
    <location>
        <begin position="304"/>
        <end position="480"/>
    </location>
</feature>
<name>A0A8J5XD62_DIALT</name>
<dbReference type="EMBL" id="JAGTXO010000012">
    <property type="protein sequence ID" value="KAG8464553.1"/>
    <property type="molecule type" value="Genomic_DNA"/>
</dbReference>
<dbReference type="PANTHER" id="PTHR45626">
    <property type="entry name" value="TRANSCRIPTION TERMINATION FACTOR 2-RELATED"/>
    <property type="match status" value="1"/>
</dbReference>
<dbReference type="Pfam" id="PF00176">
    <property type="entry name" value="SNF2-rel_dom"/>
    <property type="match status" value="1"/>
</dbReference>
<dbReference type="GO" id="GO:0005634">
    <property type="term" value="C:nucleus"/>
    <property type="evidence" value="ECO:0007669"/>
    <property type="project" value="TreeGrafter"/>
</dbReference>
<reference evidence="5" key="1">
    <citation type="submission" date="2021-05" db="EMBL/GenBank/DDBJ databases">
        <title>The genome of the haptophyte Pavlova lutheri (Diacronema luteri, Pavlovales) - a model for lipid biosynthesis in eukaryotic algae.</title>
        <authorList>
            <person name="Hulatt C.J."/>
            <person name="Posewitz M.C."/>
        </authorList>
    </citation>
    <scope>NUCLEOTIDE SEQUENCE</scope>
    <source>
        <strain evidence="5">NIVA-4/92</strain>
    </source>
</reference>
<dbReference type="InterPro" id="IPR027417">
    <property type="entry name" value="P-loop_NTPase"/>
</dbReference>
<keyword evidence="2" id="KW-0378">Hydrolase</keyword>
<evidence type="ECO:0000259" key="4">
    <source>
        <dbReference type="Pfam" id="PF00176"/>
    </source>
</evidence>
<evidence type="ECO:0000256" key="2">
    <source>
        <dbReference type="ARBA" id="ARBA00022801"/>
    </source>
</evidence>
<dbReference type="Gene3D" id="3.40.50.10810">
    <property type="entry name" value="Tandem AAA-ATPase domain"/>
    <property type="match status" value="1"/>
</dbReference>
<dbReference type="GO" id="GO:0016787">
    <property type="term" value="F:hydrolase activity"/>
    <property type="evidence" value="ECO:0007669"/>
    <property type="project" value="UniProtKB-KW"/>
</dbReference>
<evidence type="ECO:0000313" key="6">
    <source>
        <dbReference type="Proteomes" id="UP000751190"/>
    </source>
</evidence>
<dbReference type="InterPro" id="IPR038718">
    <property type="entry name" value="SNF2-like_sf"/>
</dbReference>
<keyword evidence="6" id="KW-1185">Reference proteome</keyword>
<gene>
    <name evidence="5" type="ORF">KFE25_009921</name>
</gene>
<comment type="caution">
    <text evidence="5">The sequence shown here is derived from an EMBL/GenBank/DDBJ whole genome shotgun (WGS) entry which is preliminary data.</text>
</comment>
<evidence type="ECO:0000256" key="1">
    <source>
        <dbReference type="ARBA" id="ARBA00022741"/>
    </source>
</evidence>
<keyword evidence="3" id="KW-0067">ATP-binding</keyword>
<organism evidence="5 6">
    <name type="scientific">Diacronema lutheri</name>
    <name type="common">Unicellular marine alga</name>
    <name type="synonym">Monochrysis lutheri</name>
    <dbReference type="NCBI Taxonomy" id="2081491"/>
    <lineage>
        <taxon>Eukaryota</taxon>
        <taxon>Haptista</taxon>
        <taxon>Haptophyta</taxon>
        <taxon>Pavlovophyceae</taxon>
        <taxon>Pavlovales</taxon>
        <taxon>Pavlovaceae</taxon>
        <taxon>Diacronema</taxon>
    </lineage>
</organism>
<dbReference type="OrthoDB" id="10667446at2759"/>
<dbReference type="SUPFAM" id="SSF52540">
    <property type="entry name" value="P-loop containing nucleoside triphosphate hydrolases"/>
    <property type="match status" value="1"/>
</dbReference>
<keyword evidence="1" id="KW-0547">Nucleotide-binding</keyword>